<dbReference type="RefSeq" id="WP_072724786.1">
    <property type="nucleotide sequence ID" value="NZ_FQXH01000011.1"/>
</dbReference>
<keyword evidence="1" id="KW-0677">Repeat</keyword>
<dbReference type="PROSITE" id="PS51272">
    <property type="entry name" value="SLH"/>
    <property type="match status" value="2"/>
</dbReference>
<proteinExistence type="predicted"/>
<protein>
    <submittedName>
        <fullName evidence="3">S-layer homology domain-containing protein</fullName>
    </submittedName>
</protein>
<dbReference type="Proteomes" id="UP000242520">
    <property type="component" value="Unassembled WGS sequence"/>
</dbReference>
<dbReference type="OrthoDB" id="2065578at2"/>
<sequence length="631" mass="71389">MKKLRVKRWVKSTLAILVIVFLVLTSIMYSFGAQMFTDVTDKHWAKKYVEDMASKKIITGYGDATFKPDRSVSRIEAIVMITRLFDSKDVNSAYEKNKSKYEKALKNYGILTHANWAKEEIVFALEKGILNNERLLSAFLKNGKSQNALRWEIAVYLARGLGFEDELSKVVVLGFKDSNKIPASARPYIDVLIKKGIINGKGDYRGNFNPNNPVTRAELAKMLSIGYKLIHKDGDTDLTDNDNKNNEDKKEEVLTSLEGKIYDVTTYGDKLSITIKDSRDKKLVFTNNKNDIAIKWGSKSASISDLKEGIEVSLTVSGSKVYSVKIKDIEVEKEGYFISASFDANGNHSVTFKIDDKYEEYKTDRLTKVELDGEKSSIYKLEKKDKVKIKLVNGIVREIEAISKDFKIRGKIKKVSKSEITIVDDDKTYKFDIDKDVDIERNDKKAEISDLRVGDKVRLEGEYNVVKDIEADSVRETVKGVLKEIKMSSTPEITILDEDDKLKTYKLLPGFEVEIDDEVAGLYDLRVNYKIKLTLESGEVTKIEGDQKVNLSTFVGEIIDISEKNDTIELKNSADGKTLYIKYDDDVTPILDTDGDKRRESNLDEGDIISVVGEDKLGTIEAKTIMLIENH</sequence>
<reference evidence="4" key="1">
    <citation type="submission" date="2016-11" db="EMBL/GenBank/DDBJ databases">
        <authorList>
            <person name="Varghese N."/>
            <person name="Submissions S."/>
        </authorList>
    </citation>
    <scope>NUCLEOTIDE SEQUENCE [LARGE SCALE GENOMIC DNA]</scope>
    <source>
        <strain evidence="4">DSM 15285</strain>
    </source>
</reference>
<keyword evidence="4" id="KW-1185">Reference proteome</keyword>
<dbReference type="PANTHER" id="PTHR43308">
    <property type="entry name" value="OUTER MEMBRANE PROTEIN ALPHA-RELATED"/>
    <property type="match status" value="1"/>
</dbReference>
<evidence type="ECO:0000256" key="1">
    <source>
        <dbReference type="ARBA" id="ARBA00022737"/>
    </source>
</evidence>
<feature type="domain" description="SLH" evidence="2">
    <location>
        <begin position="32"/>
        <end position="95"/>
    </location>
</feature>
<evidence type="ECO:0000313" key="4">
    <source>
        <dbReference type="Proteomes" id="UP000242520"/>
    </source>
</evidence>
<evidence type="ECO:0000259" key="2">
    <source>
        <dbReference type="PROSITE" id="PS51272"/>
    </source>
</evidence>
<dbReference type="AlphaFoldDB" id="A0A1M5RA69"/>
<dbReference type="STRING" id="1123350.SAMN02744040_01278"/>
<dbReference type="Pfam" id="PF00395">
    <property type="entry name" value="SLH"/>
    <property type="match status" value="2"/>
</dbReference>
<evidence type="ECO:0000313" key="3">
    <source>
        <dbReference type="EMBL" id="SHH22713.1"/>
    </source>
</evidence>
<dbReference type="InterPro" id="IPR051465">
    <property type="entry name" value="Cell_Envelope_Struct_Comp"/>
</dbReference>
<accession>A0A1M5RA69</accession>
<feature type="domain" description="SLH" evidence="2">
    <location>
        <begin position="172"/>
        <end position="237"/>
    </location>
</feature>
<organism evidence="3 4">
    <name type="scientific">Tepidibacter thalassicus DSM 15285</name>
    <dbReference type="NCBI Taxonomy" id="1123350"/>
    <lineage>
        <taxon>Bacteria</taxon>
        <taxon>Bacillati</taxon>
        <taxon>Bacillota</taxon>
        <taxon>Clostridia</taxon>
        <taxon>Peptostreptococcales</taxon>
        <taxon>Peptostreptococcaceae</taxon>
        <taxon>Tepidibacter</taxon>
    </lineage>
</organism>
<dbReference type="PANTHER" id="PTHR43308:SF5">
    <property type="entry name" value="S-LAYER PROTEIN _ PEPTIDOGLYCAN ENDO-BETA-N-ACETYLGLUCOSAMINIDASE"/>
    <property type="match status" value="1"/>
</dbReference>
<name>A0A1M5RA69_9FIRM</name>
<dbReference type="EMBL" id="FQXH01000011">
    <property type="protein sequence ID" value="SHH22713.1"/>
    <property type="molecule type" value="Genomic_DNA"/>
</dbReference>
<gene>
    <name evidence="3" type="ORF">SAMN02744040_01278</name>
</gene>
<dbReference type="InterPro" id="IPR001119">
    <property type="entry name" value="SLH_dom"/>
</dbReference>